<dbReference type="CDD" id="cd10170">
    <property type="entry name" value="ASKHA_NBD_HSP70"/>
    <property type="match status" value="1"/>
</dbReference>
<protein>
    <submittedName>
        <fullName evidence="3">Hsp70 family protein</fullName>
    </submittedName>
</protein>
<dbReference type="GO" id="GO:0005524">
    <property type="term" value="F:ATP binding"/>
    <property type="evidence" value="ECO:0007669"/>
    <property type="project" value="UniProtKB-KW"/>
</dbReference>
<dbReference type="GO" id="GO:0140662">
    <property type="term" value="F:ATP-dependent protein folding chaperone"/>
    <property type="evidence" value="ECO:0007669"/>
    <property type="project" value="InterPro"/>
</dbReference>
<dbReference type="Pfam" id="PF00012">
    <property type="entry name" value="HSP70"/>
    <property type="match status" value="1"/>
</dbReference>
<keyword evidence="1" id="KW-0547">Nucleotide-binding</keyword>
<dbReference type="EMBL" id="MDYX01000047">
    <property type="protein sequence ID" value="KAF9630977.1"/>
    <property type="molecule type" value="Genomic_DNA"/>
</dbReference>
<accession>A0A8H7IVG6</accession>
<dbReference type="SUPFAM" id="SSF53067">
    <property type="entry name" value="Actin-like ATPase domain"/>
    <property type="match status" value="2"/>
</dbReference>
<dbReference type="PANTHER" id="PTHR14187:SF81">
    <property type="entry name" value="HSP70 FAMILY PROTEIN (AFU_ORTHOLOGUE AFUA_4G14040)"/>
    <property type="match status" value="1"/>
</dbReference>
<sequence length="603" mass="66676">MTADDRHRIIVGLDYGTTFSGISYVTSNETGADNIEVINQWPGTSETVSKVPTKIAYASQNDNINVDKWGFAVTATMVSYMWTKLLLDGSTPLTEFDDPALKDISGEGMLKLPPNRSARQVCSDYLKGLHAYMVDTLCKRFSTELYSITPVEYWITIPAIWSDAAKDATRSAALEAGFGCRPLDQVNLIPEPEAAAILALKVYGSHHGIDPVSPGDGVLICDCGGGTVDITTYTVLATRPKLQFEELCIGVGGKCGSTYIDRNFSKWMAERFGCSYTSLPPKRRGPGSSFMRSFESAKKAFGSKLLSVGDQKFIEVENIYMAGVHSSLHYDSDEGVVKLTWHEMKGFFDPVINDIIRLVSSQVDLAKKKNQHIGRIILVGGFGDSDYLNERMRIWCMQNGSSTMKLICPPQCQAAVVKGAALRGLESLVPLHRKARRHYGFAVSRPFRPGVDPEDYGIIDKFSMEKMCRERMDWVIHKGQAITPATNASFNLALTTEQDELFPECEVTLYCCSLDQPPDYAQGCGAERVGQITIHFSSKDLKRSRKRYNPAYGKTFCELDFVVKTDVNSTQGILAFKSYSHGRPTGNATIDYTHIESGPTGRD</sequence>
<comment type="caution">
    <text evidence="3">The sequence shown here is derived from an EMBL/GenBank/DDBJ whole genome shotgun (WGS) entry which is preliminary data.</text>
</comment>
<name>A0A8H7IVG6_9PEZI</name>
<evidence type="ECO:0000256" key="1">
    <source>
        <dbReference type="ARBA" id="ARBA00022741"/>
    </source>
</evidence>
<dbReference type="AlphaFoldDB" id="A0A8H7IVG6"/>
<dbReference type="Gene3D" id="3.30.420.40">
    <property type="match status" value="2"/>
</dbReference>
<keyword evidence="2" id="KW-0067">ATP-binding</keyword>
<gene>
    <name evidence="3" type="ORF">BFW01_g1849</name>
</gene>
<dbReference type="InterPro" id="IPR043129">
    <property type="entry name" value="ATPase_NBD"/>
</dbReference>
<reference evidence="3" key="1">
    <citation type="submission" date="2016-08" db="EMBL/GenBank/DDBJ databases">
        <authorList>
            <person name="Yan J."/>
        </authorList>
    </citation>
    <scope>NUCLEOTIDE SEQUENCE</scope>
    <source>
        <strain evidence="3">CSS-01s</strain>
    </source>
</reference>
<reference evidence="3" key="2">
    <citation type="journal article" date="2018" name="DNA Res.">
        <title>Comparative genome and transcriptome analyses reveal adaptations to opportunistic infections in woody plant degrading pathogens of Botryosphaeriaceae.</title>
        <authorList>
            <person name="Yan J.Y."/>
            <person name="Zhao W.S."/>
            <person name="Chen Z."/>
            <person name="Xing Q.K."/>
            <person name="Zhang W."/>
            <person name="Chethana K.W.T."/>
            <person name="Xue M.F."/>
            <person name="Xu J.P."/>
            <person name="Phillips A.J.L."/>
            <person name="Wang Y."/>
            <person name="Liu J.H."/>
            <person name="Liu M."/>
            <person name="Zhou Y."/>
            <person name="Jayawardena R.S."/>
            <person name="Manawasinghe I.S."/>
            <person name="Huang J.B."/>
            <person name="Qiao G.H."/>
            <person name="Fu C.Y."/>
            <person name="Guo F.F."/>
            <person name="Dissanayake A.J."/>
            <person name="Peng Y.L."/>
            <person name="Hyde K.D."/>
            <person name="Li X.H."/>
        </authorList>
    </citation>
    <scope>NUCLEOTIDE SEQUENCE</scope>
    <source>
        <strain evidence="3">CSS-01s</strain>
    </source>
</reference>
<dbReference type="Gene3D" id="3.90.640.10">
    <property type="entry name" value="Actin, Chain A, domain 4"/>
    <property type="match status" value="1"/>
</dbReference>
<dbReference type="PRINTS" id="PR00301">
    <property type="entry name" value="HEATSHOCK70"/>
</dbReference>
<proteinExistence type="predicted"/>
<evidence type="ECO:0000313" key="4">
    <source>
        <dbReference type="Proteomes" id="UP000627934"/>
    </source>
</evidence>
<dbReference type="InterPro" id="IPR013126">
    <property type="entry name" value="Hsp_70_fam"/>
</dbReference>
<dbReference type="PANTHER" id="PTHR14187">
    <property type="entry name" value="ALPHA KINASE/ELONGATION FACTOR 2 KINASE"/>
    <property type="match status" value="1"/>
</dbReference>
<organism evidence="3 4">
    <name type="scientific">Lasiodiplodia theobromae</name>
    <dbReference type="NCBI Taxonomy" id="45133"/>
    <lineage>
        <taxon>Eukaryota</taxon>
        <taxon>Fungi</taxon>
        <taxon>Dikarya</taxon>
        <taxon>Ascomycota</taxon>
        <taxon>Pezizomycotina</taxon>
        <taxon>Dothideomycetes</taxon>
        <taxon>Dothideomycetes incertae sedis</taxon>
        <taxon>Botryosphaeriales</taxon>
        <taxon>Botryosphaeriaceae</taxon>
        <taxon>Lasiodiplodia</taxon>
    </lineage>
</organism>
<evidence type="ECO:0000313" key="3">
    <source>
        <dbReference type="EMBL" id="KAF9630977.1"/>
    </source>
</evidence>
<evidence type="ECO:0000256" key="2">
    <source>
        <dbReference type="ARBA" id="ARBA00022840"/>
    </source>
</evidence>
<dbReference type="Proteomes" id="UP000627934">
    <property type="component" value="Unassembled WGS sequence"/>
</dbReference>